<protein>
    <submittedName>
        <fullName evidence="1">Uncharacterized protein</fullName>
    </submittedName>
</protein>
<dbReference type="Gene3D" id="1.10.510.10">
    <property type="entry name" value="Transferase(Phosphotransferase) domain 1"/>
    <property type="match status" value="1"/>
</dbReference>
<reference evidence="1 2" key="1">
    <citation type="submission" date="2023-12" db="EMBL/GenBank/DDBJ databases">
        <title>Stenotrophomonas guangdongensis sp. nov., isolated from wilted pepper plants (Capsicum annuum).</title>
        <authorList>
            <person name="Qiu M."/>
            <person name="Li Y."/>
            <person name="Liu Q."/>
            <person name="Zhang X."/>
            <person name="Huang Y."/>
            <person name="Guo R."/>
            <person name="Hu M."/>
            <person name="Zhou J."/>
            <person name="Zhou X."/>
        </authorList>
    </citation>
    <scope>NUCLEOTIDE SEQUENCE [LARGE SCALE GENOMIC DNA]</scope>
    <source>
        <strain evidence="1 2">MH1</strain>
    </source>
</reference>
<dbReference type="Proteomes" id="UP001301653">
    <property type="component" value="Unassembled WGS sequence"/>
</dbReference>
<comment type="caution">
    <text evidence="1">The sequence shown here is derived from an EMBL/GenBank/DDBJ whole genome shotgun (WGS) entry which is preliminary data.</text>
</comment>
<gene>
    <name evidence="1" type="ORF">VA603_01660</name>
</gene>
<keyword evidence="2" id="KW-1185">Reference proteome</keyword>
<dbReference type="InterPro" id="IPR011009">
    <property type="entry name" value="Kinase-like_dom_sf"/>
</dbReference>
<sequence>MSEMTETPVPAGNFAALVDAQAGAALSTDDVLVLVLPLFAQVASLHAGGRVAALSPEAIVLDAAGGLALRNPSGQAPAMALAAISRVQPGSASTLNIVGTLRVAHDAQGYERLDDLAVQADLEAAIEHPVYLPGYRSWELALGHHDELTDIFQLGMVLAALACGLDFDDVDDLRSFAGNRENLFQLAPRLHPVLASVVVEMTALNRHDRSTELDSLATRLRTWRDQPDVLDVARALSGVSGLASRRGAVLSYLRDRLFDLSRRNRLLFFRPTAGSVNLTVSSVPLMLQVESIRPEHICTWGGPFAADMTAGKAVDLQRWLRFDDQPFLPAALDKLIQETRRDR</sequence>
<evidence type="ECO:0000313" key="2">
    <source>
        <dbReference type="Proteomes" id="UP001301653"/>
    </source>
</evidence>
<proteinExistence type="predicted"/>
<accession>A0ABU5V0Y4</accession>
<organism evidence="1 2">
    <name type="scientific">Stenotrophomonas capsici</name>
    <dbReference type="NCBI Taxonomy" id="3110230"/>
    <lineage>
        <taxon>Bacteria</taxon>
        <taxon>Pseudomonadati</taxon>
        <taxon>Pseudomonadota</taxon>
        <taxon>Gammaproteobacteria</taxon>
        <taxon>Lysobacterales</taxon>
        <taxon>Lysobacteraceae</taxon>
        <taxon>Stenotrophomonas</taxon>
    </lineage>
</organism>
<dbReference type="EMBL" id="JAYFUH010000049">
    <property type="protein sequence ID" value="MEA5666245.1"/>
    <property type="molecule type" value="Genomic_DNA"/>
</dbReference>
<evidence type="ECO:0000313" key="1">
    <source>
        <dbReference type="EMBL" id="MEA5666245.1"/>
    </source>
</evidence>
<dbReference type="SUPFAM" id="SSF56112">
    <property type="entry name" value="Protein kinase-like (PK-like)"/>
    <property type="match status" value="1"/>
</dbReference>
<feature type="non-terminal residue" evidence="1">
    <location>
        <position position="343"/>
    </location>
</feature>
<name>A0ABU5V0Y4_9GAMM</name>
<dbReference type="RefSeq" id="WP_323437756.1">
    <property type="nucleotide sequence ID" value="NZ_JAYFUH010000049.1"/>
</dbReference>